<comment type="function">
    <text evidence="5">May play a role in ribosome biogenesis.</text>
</comment>
<evidence type="ECO:0000256" key="6">
    <source>
        <dbReference type="SAM" id="MobiDB-lite"/>
    </source>
</evidence>
<feature type="compositionally biased region" description="Basic residues" evidence="6">
    <location>
        <begin position="141"/>
        <end position="150"/>
    </location>
</feature>
<evidence type="ECO:0000313" key="8">
    <source>
        <dbReference type="Proteomes" id="UP000027073"/>
    </source>
</evidence>
<dbReference type="STRING" id="1137138.A0A067NX61"/>
<proteinExistence type="inferred from homology"/>
<evidence type="ECO:0000256" key="1">
    <source>
        <dbReference type="ARBA" id="ARBA00008838"/>
    </source>
</evidence>
<accession>A0A067NX61</accession>
<evidence type="ECO:0000313" key="7">
    <source>
        <dbReference type="EMBL" id="KDQ32658.1"/>
    </source>
</evidence>
<evidence type="ECO:0000256" key="3">
    <source>
        <dbReference type="ARBA" id="ARBA00022517"/>
    </source>
</evidence>
<dbReference type="OrthoDB" id="5072at2759"/>
<feature type="region of interest" description="Disordered" evidence="6">
    <location>
        <begin position="109"/>
        <end position="160"/>
    </location>
</feature>
<dbReference type="EMBL" id="KL198004">
    <property type="protein sequence ID" value="KDQ32658.1"/>
    <property type="molecule type" value="Genomic_DNA"/>
</dbReference>
<dbReference type="InterPro" id="IPR011687">
    <property type="entry name" value="Nop53/GLTSCR2"/>
</dbReference>
<name>A0A067NX61_PLEO1</name>
<organism evidence="7 8">
    <name type="scientific">Pleurotus ostreatus (strain PC15)</name>
    <name type="common">Oyster mushroom</name>
    <dbReference type="NCBI Taxonomy" id="1137138"/>
    <lineage>
        <taxon>Eukaryota</taxon>
        <taxon>Fungi</taxon>
        <taxon>Dikarya</taxon>
        <taxon>Basidiomycota</taxon>
        <taxon>Agaricomycotina</taxon>
        <taxon>Agaricomycetes</taxon>
        <taxon>Agaricomycetidae</taxon>
        <taxon>Agaricales</taxon>
        <taxon>Pleurotineae</taxon>
        <taxon>Pleurotaceae</taxon>
        <taxon>Pleurotus</taxon>
    </lineage>
</organism>
<dbReference type="GO" id="GO:0006364">
    <property type="term" value="P:rRNA processing"/>
    <property type="evidence" value="ECO:0007669"/>
    <property type="project" value="TreeGrafter"/>
</dbReference>
<dbReference type="AlphaFoldDB" id="A0A067NX61"/>
<dbReference type="InParanoid" id="A0A067NX61"/>
<dbReference type="HOGENOM" id="CLU_035888_1_1_1"/>
<dbReference type="GO" id="GO:0005654">
    <property type="term" value="C:nucleoplasm"/>
    <property type="evidence" value="ECO:0007669"/>
    <property type="project" value="UniProtKB-SubCell"/>
</dbReference>
<reference evidence="8" key="1">
    <citation type="journal article" date="2014" name="Proc. Natl. Acad. Sci. U.S.A.">
        <title>Extensive sampling of basidiomycete genomes demonstrates inadequacy of the white-rot/brown-rot paradigm for wood decay fungi.</title>
        <authorList>
            <person name="Riley R."/>
            <person name="Salamov A.A."/>
            <person name="Brown D.W."/>
            <person name="Nagy L.G."/>
            <person name="Floudas D."/>
            <person name="Held B.W."/>
            <person name="Levasseur A."/>
            <person name="Lombard V."/>
            <person name="Morin E."/>
            <person name="Otillar R."/>
            <person name="Lindquist E.A."/>
            <person name="Sun H."/>
            <person name="LaButti K.M."/>
            <person name="Schmutz J."/>
            <person name="Jabbour D."/>
            <person name="Luo H."/>
            <person name="Baker S.E."/>
            <person name="Pisabarro A.G."/>
            <person name="Walton J.D."/>
            <person name="Blanchette R.A."/>
            <person name="Henrissat B."/>
            <person name="Martin F."/>
            <person name="Cullen D."/>
            <person name="Hibbett D.S."/>
            <person name="Grigoriev I.V."/>
        </authorList>
    </citation>
    <scope>NUCLEOTIDE SEQUENCE [LARGE SCALE GENOMIC DNA]</scope>
    <source>
        <strain evidence="8">PC15</strain>
    </source>
</reference>
<dbReference type="FunCoup" id="A0A067NX61">
    <property type="interactions" value="392"/>
</dbReference>
<keyword evidence="3 5" id="KW-0690">Ribosome biogenesis</keyword>
<comment type="similarity">
    <text evidence="1 5">Belongs to the NOP53 family.</text>
</comment>
<gene>
    <name evidence="7" type="ORF">PLEOSDRAFT_1033487</name>
</gene>
<feature type="compositionally biased region" description="Basic residues" evidence="6">
    <location>
        <begin position="37"/>
        <end position="46"/>
    </location>
</feature>
<dbReference type="GO" id="GO:0005730">
    <property type="term" value="C:nucleolus"/>
    <property type="evidence" value="ECO:0007669"/>
    <property type="project" value="UniProtKB-SubCell"/>
</dbReference>
<dbReference type="PIRSF" id="PIRSF017302">
    <property type="entry name" value="Gltscr2"/>
    <property type="match status" value="1"/>
</dbReference>
<dbReference type="PANTHER" id="PTHR14211">
    <property type="entry name" value="GLIOMA SUPPRESSOR CANDIDATE REGION GENE 2"/>
    <property type="match status" value="1"/>
</dbReference>
<evidence type="ECO:0000256" key="4">
    <source>
        <dbReference type="ARBA" id="ARBA00023242"/>
    </source>
</evidence>
<dbReference type="VEuPathDB" id="FungiDB:PLEOSDRAFT_1033487"/>
<keyword evidence="4 5" id="KW-0539">Nucleus</keyword>
<protein>
    <recommendedName>
        <fullName evidence="2 5">Ribosome biogenesis protein NOP53</fullName>
    </recommendedName>
</protein>
<dbReference type="Pfam" id="PF07767">
    <property type="entry name" value="Nop53"/>
    <property type="match status" value="1"/>
</dbReference>
<dbReference type="GO" id="GO:0008097">
    <property type="term" value="F:5S rRNA binding"/>
    <property type="evidence" value="ECO:0007669"/>
    <property type="project" value="TreeGrafter"/>
</dbReference>
<dbReference type="GO" id="GO:0000027">
    <property type="term" value="P:ribosomal large subunit assembly"/>
    <property type="evidence" value="ECO:0007669"/>
    <property type="project" value="UniProtKB-UniRule"/>
</dbReference>
<comment type="subcellular location">
    <subcellularLocation>
        <location evidence="5">Nucleus</location>
        <location evidence="5">Nucleolus</location>
    </subcellularLocation>
    <subcellularLocation>
        <location evidence="5">Nucleus</location>
        <location evidence="5">Nucleoplasm</location>
    </subcellularLocation>
</comment>
<feature type="region of interest" description="Disordered" evidence="6">
    <location>
        <begin position="1"/>
        <end position="47"/>
    </location>
</feature>
<evidence type="ECO:0000256" key="2">
    <source>
        <dbReference type="ARBA" id="ARBA00018339"/>
    </source>
</evidence>
<dbReference type="PANTHER" id="PTHR14211:SF7">
    <property type="entry name" value="RIBOSOME BIOGENESIS PROTEIN NOP53"/>
    <property type="match status" value="1"/>
</dbReference>
<evidence type="ECO:0000256" key="5">
    <source>
        <dbReference type="PIRNR" id="PIRNR017302"/>
    </source>
</evidence>
<feature type="compositionally biased region" description="Polar residues" evidence="6">
    <location>
        <begin position="23"/>
        <end position="36"/>
    </location>
</feature>
<dbReference type="Proteomes" id="UP000027073">
    <property type="component" value="Unassembled WGS sequence"/>
</dbReference>
<sequence>MAATSLPLRSNVPESSKQKNKKNPTSTIGAPAQRSQSSRKGKRAWRKNIDIDQVEERLEELRTEEREFGKPLQKHDDSELFQIDVTGDADIRKRLPRYSKAQLTSTKILSQRSAVPAVVSRTTTSSKKRKSPLSQEDKARLLRMGKRMRRGPFNSVMDPTEFGNGSGLLELSEAVKKSGTYDAWATENEEADIVMEGGFGTETVNKPKVKPPPVPHPKDKIEVPAIAEPHQGTSYNPLASAYQDLLLKAHETEERRVNEIAKVAAVKDKMAEARHNDDEADNIGLPGGMKLDTPLEDDTEAEGEVLLPKKQPERKTKAQRNKAAKALAERRILAAKAARKQLLVAIDGAKTLRKSTEQSFAARQQERLLKRQILLDNLKYGLAGKRLGKHKVPEGNLDVQLGDDLSESLRALKPEGNLFKDRFISLQHRALIEPRAPVIPKKRRTKTIEYEKHAWKRFE</sequence>